<sequence length="322" mass="38085">MSIKDNIIIENKNKFFWLKYRNKVFKPLTVTITTLIDENFQYYLFKNREKLSGVVVATQWPKKCHWWHFKLKTHEEVASRKVVYILRNIDVELESGMSETYVCAQDALVMEIYGLEVLDKIGGTHLLNQYLLNNGSDLKQAKSVLMLKRFIFTNRNEIQLKLEDNSKNNFTSIEKLLLKLESKRKKLINSILIVFPIFVRIQKICHHFIFALYLNQTSLIKLIIISEQVGSFFGRLQQPCLTRRVHSRRNIHRIAPNVVQQPISSNDASSQRTTIKTHFHLKLKVTHRHGLEVERLEFFLHFQRKIDQVVQMRDVRILIVQL</sequence>
<comment type="caution">
    <text evidence="1">The sequence shown here is derived from an EMBL/GenBank/DDBJ whole genome shotgun (WGS) entry which is preliminary data.</text>
</comment>
<evidence type="ECO:0000313" key="2">
    <source>
        <dbReference type="Proteomes" id="UP000276133"/>
    </source>
</evidence>
<evidence type="ECO:0000313" key="1">
    <source>
        <dbReference type="EMBL" id="RNA01759.1"/>
    </source>
</evidence>
<gene>
    <name evidence="1" type="ORF">BpHYR1_040758</name>
</gene>
<dbReference type="EMBL" id="REGN01009179">
    <property type="protein sequence ID" value="RNA01759.1"/>
    <property type="molecule type" value="Genomic_DNA"/>
</dbReference>
<keyword evidence="2" id="KW-1185">Reference proteome</keyword>
<proteinExistence type="predicted"/>
<reference evidence="1 2" key="1">
    <citation type="journal article" date="2018" name="Sci. Rep.">
        <title>Genomic signatures of local adaptation to the degree of environmental predictability in rotifers.</title>
        <authorList>
            <person name="Franch-Gras L."/>
            <person name="Hahn C."/>
            <person name="Garcia-Roger E.M."/>
            <person name="Carmona M.J."/>
            <person name="Serra M."/>
            <person name="Gomez A."/>
        </authorList>
    </citation>
    <scope>NUCLEOTIDE SEQUENCE [LARGE SCALE GENOMIC DNA]</scope>
    <source>
        <strain evidence="1">HYR1</strain>
    </source>
</reference>
<protein>
    <submittedName>
        <fullName evidence="1">Uncharacterized protein</fullName>
    </submittedName>
</protein>
<dbReference type="AlphaFoldDB" id="A0A3M7PS59"/>
<organism evidence="1 2">
    <name type="scientific">Brachionus plicatilis</name>
    <name type="common">Marine rotifer</name>
    <name type="synonym">Brachionus muelleri</name>
    <dbReference type="NCBI Taxonomy" id="10195"/>
    <lineage>
        <taxon>Eukaryota</taxon>
        <taxon>Metazoa</taxon>
        <taxon>Spiralia</taxon>
        <taxon>Gnathifera</taxon>
        <taxon>Rotifera</taxon>
        <taxon>Eurotatoria</taxon>
        <taxon>Monogononta</taxon>
        <taxon>Pseudotrocha</taxon>
        <taxon>Ploima</taxon>
        <taxon>Brachionidae</taxon>
        <taxon>Brachionus</taxon>
    </lineage>
</organism>
<dbReference type="Proteomes" id="UP000276133">
    <property type="component" value="Unassembled WGS sequence"/>
</dbReference>
<accession>A0A3M7PS59</accession>
<name>A0A3M7PS59_BRAPC</name>